<dbReference type="InterPro" id="IPR039143">
    <property type="entry name" value="GNPNAT1-like"/>
</dbReference>
<keyword evidence="3" id="KW-1185">Reference proteome</keyword>
<dbReference type="EMBL" id="JBHTLU010000022">
    <property type="protein sequence ID" value="MFD1222125.1"/>
    <property type="molecule type" value="Genomic_DNA"/>
</dbReference>
<dbReference type="Gene3D" id="3.40.630.30">
    <property type="match status" value="1"/>
</dbReference>
<organism evidence="2 3">
    <name type="scientific">Paenibacillus vulneris</name>
    <dbReference type="NCBI Taxonomy" id="1133364"/>
    <lineage>
        <taxon>Bacteria</taxon>
        <taxon>Bacillati</taxon>
        <taxon>Bacillota</taxon>
        <taxon>Bacilli</taxon>
        <taxon>Bacillales</taxon>
        <taxon>Paenibacillaceae</taxon>
        <taxon>Paenibacillus</taxon>
    </lineage>
</organism>
<feature type="domain" description="N-acetyltransferase" evidence="1">
    <location>
        <begin position="3"/>
        <end position="146"/>
    </location>
</feature>
<protein>
    <submittedName>
        <fullName evidence="2">GNAT family N-acetyltransferase</fullName>
    </submittedName>
</protein>
<comment type="caution">
    <text evidence="2">The sequence shown here is derived from an EMBL/GenBank/DDBJ whole genome shotgun (WGS) entry which is preliminary data.</text>
</comment>
<evidence type="ECO:0000259" key="1">
    <source>
        <dbReference type="PROSITE" id="PS51186"/>
    </source>
</evidence>
<reference evidence="3" key="1">
    <citation type="journal article" date="2019" name="Int. J. Syst. Evol. Microbiol.">
        <title>The Global Catalogue of Microorganisms (GCM) 10K type strain sequencing project: providing services to taxonomists for standard genome sequencing and annotation.</title>
        <authorList>
            <consortium name="The Broad Institute Genomics Platform"/>
            <consortium name="The Broad Institute Genome Sequencing Center for Infectious Disease"/>
            <person name="Wu L."/>
            <person name="Ma J."/>
        </authorList>
    </citation>
    <scope>NUCLEOTIDE SEQUENCE [LARGE SCALE GENOMIC DNA]</scope>
    <source>
        <strain evidence="3">CCUG 53270</strain>
    </source>
</reference>
<gene>
    <name evidence="2" type="ORF">ACFQ4B_18550</name>
</gene>
<dbReference type="RefSeq" id="WP_345593508.1">
    <property type="nucleotide sequence ID" value="NZ_BAABJG010000045.1"/>
</dbReference>
<evidence type="ECO:0000313" key="3">
    <source>
        <dbReference type="Proteomes" id="UP001597180"/>
    </source>
</evidence>
<dbReference type="InterPro" id="IPR000182">
    <property type="entry name" value="GNAT_dom"/>
</dbReference>
<accession>A0ABW3UMZ8</accession>
<name>A0ABW3UMZ8_9BACL</name>
<dbReference type="Proteomes" id="UP001597180">
    <property type="component" value="Unassembled WGS sequence"/>
</dbReference>
<sequence>MKQTIHVTTQEQLNQCLDIRKEVFVREQKVDVSLEIDEFDESPQACYHILLLEDGKPTATGRMRPYTDDTMKLQRIAVRQSSRGTGAGRAIVLGLEEEAKRIGYAYTLLDAQCQAEPFYAKLGYVTISEETFLDAGIPHVRMKKTL</sequence>
<proteinExistence type="predicted"/>
<dbReference type="Pfam" id="PF13673">
    <property type="entry name" value="Acetyltransf_10"/>
    <property type="match status" value="1"/>
</dbReference>
<dbReference type="PROSITE" id="PS51186">
    <property type="entry name" value="GNAT"/>
    <property type="match status" value="1"/>
</dbReference>
<dbReference type="InterPro" id="IPR016181">
    <property type="entry name" value="Acyl_CoA_acyltransferase"/>
</dbReference>
<dbReference type="CDD" id="cd04301">
    <property type="entry name" value="NAT_SF"/>
    <property type="match status" value="1"/>
</dbReference>
<dbReference type="PANTHER" id="PTHR13355:SF11">
    <property type="entry name" value="GLUCOSAMINE 6-PHOSPHATE N-ACETYLTRANSFERASE"/>
    <property type="match status" value="1"/>
</dbReference>
<dbReference type="SUPFAM" id="SSF55729">
    <property type="entry name" value="Acyl-CoA N-acyltransferases (Nat)"/>
    <property type="match status" value="1"/>
</dbReference>
<dbReference type="PANTHER" id="PTHR13355">
    <property type="entry name" value="GLUCOSAMINE 6-PHOSPHATE N-ACETYLTRANSFERASE"/>
    <property type="match status" value="1"/>
</dbReference>
<evidence type="ECO:0000313" key="2">
    <source>
        <dbReference type="EMBL" id="MFD1222125.1"/>
    </source>
</evidence>